<name>A0A0K1Q960_9BACT</name>
<accession>A0A0K1Q960</accession>
<dbReference type="STRING" id="1391654.AKJ09_08989"/>
<evidence type="ECO:0000313" key="2">
    <source>
        <dbReference type="Proteomes" id="UP000064967"/>
    </source>
</evidence>
<organism evidence="1 2">
    <name type="scientific">Labilithrix luteola</name>
    <dbReference type="NCBI Taxonomy" id="1391654"/>
    <lineage>
        <taxon>Bacteria</taxon>
        <taxon>Pseudomonadati</taxon>
        <taxon>Myxococcota</taxon>
        <taxon>Polyangia</taxon>
        <taxon>Polyangiales</taxon>
        <taxon>Labilitrichaceae</taxon>
        <taxon>Labilithrix</taxon>
    </lineage>
</organism>
<keyword evidence="2" id="KW-1185">Reference proteome</keyword>
<proteinExistence type="predicted"/>
<reference evidence="1 2" key="1">
    <citation type="submission" date="2015-08" db="EMBL/GenBank/DDBJ databases">
        <authorList>
            <person name="Babu N.S."/>
            <person name="Beckwith C.J."/>
            <person name="Beseler K.G."/>
            <person name="Brison A."/>
            <person name="Carone J.V."/>
            <person name="Caskin T.P."/>
            <person name="Diamond M."/>
            <person name="Durham M.E."/>
            <person name="Foxe J.M."/>
            <person name="Go M."/>
            <person name="Henderson B.A."/>
            <person name="Jones I.B."/>
            <person name="McGettigan J.A."/>
            <person name="Micheletti S.J."/>
            <person name="Nasrallah M.E."/>
            <person name="Ortiz D."/>
            <person name="Piller C.R."/>
            <person name="Privatt S.R."/>
            <person name="Schneider S.L."/>
            <person name="Sharp S."/>
            <person name="Smith T.C."/>
            <person name="Stanton J.D."/>
            <person name="Ullery H.E."/>
            <person name="Wilson R.J."/>
            <person name="Serrano M.G."/>
            <person name="Buck G."/>
            <person name="Lee V."/>
            <person name="Wang Y."/>
            <person name="Carvalho R."/>
            <person name="Voegtly L."/>
            <person name="Shi R."/>
            <person name="Duckworth R."/>
            <person name="Johnson A."/>
            <person name="Loviza R."/>
            <person name="Walstead R."/>
            <person name="Shah Z."/>
            <person name="Kiflezghi M."/>
            <person name="Wade K."/>
            <person name="Ball S.L."/>
            <person name="Bradley K.W."/>
            <person name="Asai D.J."/>
            <person name="Bowman C.A."/>
            <person name="Russell D.A."/>
            <person name="Pope W.H."/>
            <person name="Jacobs-Sera D."/>
            <person name="Hendrix R.W."/>
            <person name="Hatfull G.F."/>
        </authorList>
    </citation>
    <scope>NUCLEOTIDE SEQUENCE [LARGE SCALE GENOMIC DNA]</scope>
    <source>
        <strain evidence="1 2">DSM 27648</strain>
    </source>
</reference>
<dbReference type="AlphaFoldDB" id="A0A0K1Q960"/>
<dbReference type="EMBL" id="CP012333">
    <property type="protein sequence ID" value="AKV02326.1"/>
    <property type="molecule type" value="Genomic_DNA"/>
</dbReference>
<dbReference type="Proteomes" id="UP000064967">
    <property type="component" value="Chromosome"/>
</dbReference>
<dbReference type="KEGG" id="llu:AKJ09_08989"/>
<protein>
    <recommendedName>
        <fullName evidence="3">Regulatory protein RecX</fullName>
    </recommendedName>
</protein>
<evidence type="ECO:0008006" key="3">
    <source>
        <dbReference type="Google" id="ProtNLM"/>
    </source>
</evidence>
<gene>
    <name evidence="1" type="ORF">AKJ09_08989</name>
</gene>
<evidence type="ECO:0000313" key="1">
    <source>
        <dbReference type="EMBL" id="AKV02326.1"/>
    </source>
</evidence>
<sequence>MKRLMRLGYSRRAAERWLARREEDIAARIVRRPGKPAGRTRPR</sequence>